<evidence type="ECO:0000256" key="1">
    <source>
        <dbReference type="SAM" id="MobiDB-lite"/>
    </source>
</evidence>
<keyword evidence="3" id="KW-1185">Reference proteome</keyword>
<dbReference type="Proteomes" id="UP001327560">
    <property type="component" value="Chromosome 7"/>
</dbReference>
<dbReference type="AlphaFoldDB" id="A0AAQ3KRJ5"/>
<gene>
    <name evidence="2" type="ORF">Cni_G22250</name>
</gene>
<evidence type="ECO:0000313" key="2">
    <source>
        <dbReference type="EMBL" id="WOL13480.1"/>
    </source>
</evidence>
<feature type="region of interest" description="Disordered" evidence="1">
    <location>
        <begin position="42"/>
        <end position="63"/>
    </location>
</feature>
<sequence length="132" mass="14664">MESTTITVFVNSLVGQDVVDHERPKPQGDSTFLLLNRTKPRNRHHSPHYLCSSNDAGGGNSTQGINKRRHEILACIAMLQAQKVHLTDFLDERSAYLTQFAEDANAEFDQIGENTLQELDEASAMVSPSLKP</sequence>
<protein>
    <submittedName>
        <fullName evidence="2">Uncharacterized protein</fullName>
    </submittedName>
</protein>
<proteinExistence type="predicted"/>
<dbReference type="GO" id="GO:0009507">
    <property type="term" value="C:chloroplast"/>
    <property type="evidence" value="ECO:0007669"/>
    <property type="project" value="TreeGrafter"/>
</dbReference>
<organism evidence="2 3">
    <name type="scientific">Canna indica</name>
    <name type="common">Indian-shot</name>
    <dbReference type="NCBI Taxonomy" id="4628"/>
    <lineage>
        <taxon>Eukaryota</taxon>
        <taxon>Viridiplantae</taxon>
        <taxon>Streptophyta</taxon>
        <taxon>Embryophyta</taxon>
        <taxon>Tracheophyta</taxon>
        <taxon>Spermatophyta</taxon>
        <taxon>Magnoliopsida</taxon>
        <taxon>Liliopsida</taxon>
        <taxon>Zingiberales</taxon>
        <taxon>Cannaceae</taxon>
        <taxon>Canna</taxon>
    </lineage>
</organism>
<dbReference type="EMBL" id="CP136896">
    <property type="protein sequence ID" value="WOL13480.1"/>
    <property type="molecule type" value="Genomic_DNA"/>
</dbReference>
<reference evidence="2 3" key="1">
    <citation type="submission" date="2023-10" db="EMBL/GenBank/DDBJ databases">
        <title>Chromosome-scale genome assembly provides insights into flower coloration mechanisms of Canna indica.</title>
        <authorList>
            <person name="Li C."/>
        </authorList>
    </citation>
    <scope>NUCLEOTIDE SEQUENCE [LARGE SCALE GENOMIC DNA]</scope>
    <source>
        <tissue evidence="2">Flower</tissue>
    </source>
</reference>
<accession>A0AAQ3KRJ5</accession>
<evidence type="ECO:0000313" key="3">
    <source>
        <dbReference type="Proteomes" id="UP001327560"/>
    </source>
</evidence>
<name>A0AAQ3KRJ5_9LILI</name>
<dbReference type="PANTHER" id="PTHR35731:SF1">
    <property type="entry name" value="8-AMINO-7-OXONONANOATE SYNTHASE"/>
    <property type="match status" value="1"/>
</dbReference>
<dbReference type="PANTHER" id="PTHR35731">
    <property type="entry name" value="8-AMINO-7-OXONONANOATE SYNTHASE"/>
    <property type="match status" value="1"/>
</dbReference>